<dbReference type="AlphaFoldDB" id="A0A2I1R817"/>
<dbReference type="InterPro" id="IPR011051">
    <property type="entry name" value="RmlC_Cupin_sf"/>
</dbReference>
<gene>
    <name evidence="1" type="ORF">CYJ73_13125</name>
</gene>
<dbReference type="InterPro" id="IPR014710">
    <property type="entry name" value="RmlC-like_jellyroll"/>
</dbReference>
<accession>A0A2I1R817</accession>
<dbReference type="Gene3D" id="2.60.120.10">
    <property type="entry name" value="Jelly Rolls"/>
    <property type="match status" value="1"/>
</dbReference>
<dbReference type="PANTHER" id="PTHR37943:SF1">
    <property type="entry name" value="PROTEIN VES"/>
    <property type="match status" value="1"/>
</dbReference>
<reference evidence="1 2" key="1">
    <citation type="submission" date="2017-12" db="EMBL/GenBank/DDBJ databases">
        <title>Phylogenetic diversity of female urinary microbiome.</title>
        <authorList>
            <person name="Thomas-White K."/>
            <person name="Wolfe A.J."/>
        </authorList>
    </citation>
    <scope>NUCLEOTIDE SEQUENCE [LARGE SCALE GENOMIC DNA]</scope>
    <source>
        <strain evidence="1 2">UMB0777</strain>
    </source>
</reference>
<evidence type="ECO:0000313" key="2">
    <source>
        <dbReference type="Proteomes" id="UP000234662"/>
    </source>
</evidence>
<name>A0A2I1R817_9ACTN</name>
<dbReference type="InterPro" id="IPR010282">
    <property type="entry name" value="Uncharacterised_HutD/Ves"/>
</dbReference>
<comment type="caution">
    <text evidence="1">The sequence shown here is derived from an EMBL/GenBank/DDBJ whole genome shotgun (WGS) entry which is preliminary data.</text>
</comment>
<dbReference type="RefSeq" id="WP_101820498.1">
    <property type="nucleotide sequence ID" value="NZ_PKJC01000008.1"/>
</dbReference>
<sequence>MAPDLPQLIADADDAVAQIIRASSLTAERWRNGAGTARRIATGGDGRHPEWTLSLADIERRCEFSSFPGFDRTAVVVGDDPVEMTINATTCVLDLLDRVSFAGEDDVLADPTRGSTCLLNLMTRRGVTRGQVSLRHLRGSHTFEPDGVQACTVLAGSLLVGDAELRRWDTVLPGDEQVHTVGAATVAIVTIHQVSAADRAHSSTDKESCA</sequence>
<proteinExistence type="predicted"/>
<evidence type="ECO:0008006" key="3">
    <source>
        <dbReference type="Google" id="ProtNLM"/>
    </source>
</evidence>
<dbReference type="SUPFAM" id="SSF51182">
    <property type="entry name" value="RmlC-like cupins"/>
    <property type="match status" value="1"/>
</dbReference>
<organism evidence="1 2">
    <name type="scientific">Gordonia terrae</name>
    <dbReference type="NCBI Taxonomy" id="2055"/>
    <lineage>
        <taxon>Bacteria</taxon>
        <taxon>Bacillati</taxon>
        <taxon>Actinomycetota</taxon>
        <taxon>Actinomycetes</taxon>
        <taxon>Mycobacteriales</taxon>
        <taxon>Gordoniaceae</taxon>
        <taxon>Gordonia</taxon>
    </lineage>
</organism>
<dbReference type="Proteomes" id="UP000234662">
    <property type="component" value="Unassembled WGS sequence"/>
</dbReference>
<dbReference type="EMBL" id="PKJC01000008">
    <property type="protein sequence ID" value="PKZ65228.1"/>
    <property type="molecule type" value="Genomic_DNA"/>
</dbReference>
<dbReference type="Pfam" id="PF05962">
    <property type="entry name" value="HutD"/>
    <property type="match status" value="1"/>
</dbReference>
<dbReference type="PANTHER" id="PTHR37943">
    <property type="entry name" value="PROTEIN VES"/>
    <property type="match status" value="1"/>
</dbReference>
<protein>
    <recommendedName>
        <fullName evidence="3">HutD family protein</fullName>
    </recommendedName>
</protein>
<evidence type="ECO:0000313" key="1">
    <source>
        <dbReference type="EMBL" id="PKZ65228.1"/>
    </source>
</evidence>